<dbReference type="KEGG" id="vg:55608626"/>
<proteinExistence type="predicted"/>
<protein>
    <submittedName>
        <fullName evidence="1">Uncharacterized protein</fullName>
    </submittedName>
</protein>
<keyword evidence="2" id="KW-1185">Reference proteome</keyword>
<dbReference type="EMBL" id="MH375644">
    <property type="protein sequence ID" value="AXC34548.1"/>
    <property type="molecule type" value="Genomic_DNA"/>
</dbReference>
<dbReference type="GeneID" id="55608626"/>
<evidence type="ECO:0000313" key="1">
    <source>
        <dbReference type="EMBL" id="AXC34548.1"/>
    </source>
</evidence>
<reference evidence="1 2" key="1">
    <citation type="submission" date="2018-05" db="EMBL/GenBank/DDBJ databases">
        <title>The genome of Vibrio coralliilyticus phage YC.</title>
        <authorList>
            <person name="Benler S."/>
        </authorList>
    </citation>
    <scope>NUCLEOTIDE SEQUENCE [LARGE SCALE GENOMIC DNA]</scope>
</reference>
<organism evidence="1 2">
    <name type="scientific">Vibrio phage YC</name>
    <dbReference type="NCBI Taxonomy" id="2267403"/>
    <lineage>
        <taxon>Viruses</taxon>
        <taxon>Duplodnaviria</taxon>
        <taxon>Heunggongvirae</taxon>
        <taxon>Uroviricota</taxon>
        <taxon>Caudoviricetes</taxon>
        <taxon>Pantevenvirales</taxon>
        <taxon>Ackermannviridae</taxon>
        <taxon>Campanilevirus</taxon>
        <taxon>Campanilevirus YC</taxon>
    </lineage>
</organism>
<dbReference type="RefSeq" id="YP_009838394.1">
    <property type="nucleotide sequence ID" value="NC_048709.1"/>
</dbReference>
<sequence length="81" mass="9326">MLNYNDALKHIECRGAHVVYNYLPHHAVRHFRSVVAPNGVRIGDIRQPALDKMIKEGVLVETSRKVEGDHLQVIYKVKDHE</sequence>
<name>A0A384ZSD0_9CAUD</name>
<dbReference type="Proteomes" id="UP000260311">
    <property type="component" value="Segment"/>
</dbReference>
<evidence type="ECO:0000313" key="2">
    <source>
        <dbReference type="Proteomes" id="UP000260311"/>
    </source>
</evidence>
<accession>A0A384ZSD0</accession>